<evidence type="ECO:0000313" key="11">
    <source>
        <dbReference type="EMBL" id="MBB5157232.1"/>
    </source>
</evidence>
<dbReference type="PANTHER" id="PTHR42894">
    <property type="entry name" value="N-(5'-PHOSPHORIBOSYL)ANTHRANILATE ISOMERASE"/>
    <property type="match status" value="1"/>
</dbReference>
<evidence type="ECO:0000259" key="10">
    <source>
        <dbReference type="Pfam" id="PF00697"/>
    </source>
</evidence>
<evidence type="ECO:0000256" key="4">
    <source>
        <dbReference type="ARBA" id="ARBA00022272"/>
    </source>
</evidence>
<keyword evidence="5 9" id="KW-0028">Amino-acid biosynthesis</keyword>
<dbReference type="InterPro" id="IPR001240">
    <property type="entry name" value="PRAI_dom"/>
</dbReference>
<dbReference type="Pfam" id="PF00697">
    <property type="entry name" value="PRAI"/>
    <property type="match status" value="1"/>
</dbReference>
<protein>
    <recommendedName>
        <fullName evidence="4 9">N-(5'-phosphoribosyl)anthranilate isomerase</fullName>
        <shortName evidence="9">PRAI</shortName>
        <ecNumber evidence="3 9">5.3.1.24</ecNumber>
    </recommendedName>
</protein>
<evidence type="ECO:0000256" key="7">
    <source>
        <dbReference type="ARBA" id="ARBA00023141"/>
    </source>
</evidence>
<proteinExistence type="inferred from homology"/>
<gene>
    <name evidence="9" type="primary">trpF</name>
    <name evidence="11" type="ORF">BJ970_004766</name>
</gene>
<comment type="caution">
    <text evidence="11">The sequence shown here is derived from an EMBL/GenBank/DDBJ whole genome shotgun (WGS) entry which is preliminary data.</text>
</comment>
<dbReference type="PANTHER" id="PTHR42894:SF1">
    <property type="entry name" value="N-(5'-PHOSPHORIBOSYL)ANTHRANILATE ISOMERASE"/>
    <property type="match status" value="1"/>
</dbReference>
<dbReference type="SUPFAM" id="SSF51366">
    <property type="entry name" value="Ribulose-phoshate binding barrel"/>
    <property type="match status" value="1"/>
</dbReference>
<dbReference type="CDD" id="cd00405">
    <property type="entry name" value="PRAI"/>
    <property type="match status" value="1"/>
</dbReference>
<sequence length="194" mass="20440">MKQAEDVECAVEAGANAVGFVLTESPRQVRVADVDLLVDLVPPGVLVVGVFQGMPIAQVRAIVAGSRIQAVQLHGGYAQADFAELKDLPVQLIRATSFDDGEQAQVGSHGEDYLILDSKHAGSGQTWDWSPLARTTVAGQWMLAGGLTPENVAEAIAATRPWGVDVSSGVESTRGVKDTGRIREFLAAARFCAG</sequence>
<comment type="pathway">
    <text evidence="2 9">Amino-acid biosynthesis; L-tryptophan biosynthesis; L-tryptophan from chorismate: step 3/5.</text>
</comment>
<reference evidence="11 12" key="1">
    <citation type="submission" date="2020-08" db="EMBL/GenBank/DDBJ databases">
        <title>Sequencing the genomes of 1000 actinobacteria strains.</title>
        <authorList>
            <person name="Klenk H.-P."/>
        </authorList>
    </citation>
    <scope>NUCLEOTIDE SEQUENCE [LARGE SCALE GENOMIC DNA]</scope>
    <source>
        <strain evidence="11 12">DSM 45584</strain>
    </source>
</reference>
<keyword evidence="12" id="KW-1185">Reference proteome</keyword>
<dbReference type="Proteomes" id="UP000584374">
    <property type="component" value="Unassembled WGS sequence"/>
</dbReference>
<dbReference type="InterPro" id="IPR044643">
    <property type="entry name" value="TrpF_fam"/>
</dbReference>
<evidence type="ECO:0000256" key="2">
    <source>
        <dbReference type="ARBA" id="ARBA00004664"/>
    </source>
</evidence>
<dbReference type="GO" id="GO:0000162">
    <property type="term" value="P:L-tryptophan biosynthetic process"/>
    <property type="evidence" value="ECO:0007669"/>
    <property type="project" value="UniProtKB-UniRule"/>
</dbReference>
<dbReference type="HAMAP" id="MF_00135">
    <property type="entry name" value="PRAI"/>
    <property type="match status" value="1"/>
</dbReference>
<dbReference type="RefSeq" id="WP_312864366.1">
    <property type="nucleotide sequence ID" value="NZ_JACHIW010000001.1"/>
</dbReference>
<comment type="similarity">
    <text evidence="9">Belongs to the TrpF family.</text>
</comment>
<accession>A0A840Q406</accession>
<evidence type="ECO:0000256" key="3">
    <source>
        <dbReference type="ARBA" id="ARBA00012572"/>
    </source>
</evidence>
<dbReference type="UniPathway" id="UPA00035">
    <property type="reaction ID" value="UER00042"/>
</dbReference>
<evidence type="ECO:0000256" key="5">
    <source>
        <dbReference type="ARBA" id="ARBA00022605"/>
    </source>
</evidence>
<evidence type="ECO:0000256" key="1">
    <source>
        <dbReference type="ARBA" id="ARBA00001164"/>
    </source>
</evidence>
<evidence type="ECO:0000313" key="12">
    <source>
        <dbReference type="Proteomes" id="UP000584374"/>
    </source>
</evidence>
<evidence type="ECO:0000256" key="6">
    <source>
        <dbReference type="ARBA" id="ARBA00022822"/>
    </source>
</evidence>
<dbReference type="InterPro" id="IPR011060">
    <property type="entry name" value="RibuloseP-bd_barrel"/>
</dbReference>
<dbReference type="EMBL" id="JACHIW010000001">
    <property type="protein sequence ID" value="MBB5157232.1"/>
    <property type="molecule type" value="Genomic_DNA"/>
</dbReference>
<keyword evidence="8 9" id="KW-0413">Isomerase</keyword>
<dbReference type="EC" id="5.3.1.24" evidence="3 9"/>
<keyword evidence="6 9" id="KW-0822">Tryptophan biosynthesis</keyword>
<dbReference type="Gene3D" id="3.20.20.70">
    <property type="entry name" value="Aldolase class I"/>
    <property type="match status" value="1"/>
</dbReference>
<feature type="domain" description="N-(5'phosphoribosyl) anthranilate isomerase (PRAI)" evidence="10">
    <location>
        <begin position="2"/>
        <end position="186"/>
    </location>
</feature>
<evidence type="ECO:0000256" key="8">
    <source>
        <dbReference type="ARBA" id="ARBA00023235"/>
    </source>
</evidence>
<evidence type="ECO:0000256" key="9">
    <source>
        <dbReference type="HAMAP-Rule" id="MF_00135"/>
    </source>
</evidence>
<organism evidence="11 12">
    <name type="scientific">Saccharopolyspora phatthalungensis</name>
    <dbReference type="NCBI Taxonomy" id="664693"/>
    <lineage>
        <taxon>Bacteria</taxon>
        <taxon>Bacillati</taxon>
        <taxon>Actinomycetota</taxon>
        <taxon>Actinomycetes</taxon>
        <taxon>Pseudonocardiales</taxon>
        <taxon>Pseudonocardiaceae</taxon>
        <taxon>Saccharopolyspora</taxon>
    </lineage>
</organism>
<comment type="catalytic activity">
    <reaction evidence="1 9">
        <text>N-(5-phospho-beta-D-ribosyl)anthranilate = 1-(2-carboxyphenylamino)-1-deoxy-D-ribulose 5-phosphate</text>
        <dbReference type="Rhea" id="RHEA:21540"/>
        <dbReference type="ChEBI" id="CHEBI:18277"/>
        <dbReference type="ChEBI" id="CHEBI:58613"/>
        <dbReference type="EC" id="5.3.1.24"/>
    </reaction>
</comment>
<name>A0A840Q406_9PSEU</name>
<dbReference type="GO" id="GO:0004640">
    <property type="term" value="F:phosphoribosylanthranilate isomerase activity"/>
    <property type="evidence" value="ECO:0007669"/>
    <property type="project" value="UniProtKB-UniRule"/>
</dbReference>
<dbReference type="InterPro" id="IPR013785">
    <property type="entry name" value="Aldolase_TIM"/>
</dbReference>
<keyword evidence="7 9" id="KW-0057">Aromatic amino acid biosynthesis</keyword>
<dbReference type="AlphaFoldDB" id="A0A840Q406"/>